<organism evidence="2 3">
    <name type="scientific">Methylocaldum marinum</name>
    <dbReference type="NCBI Taxonomy" id="1432792"/>
    <lineage>
        <taxon>Bacteria</taxon>
        <taxon>Pseudomonadati</taxon>
        <taxon>Pseudomonadota</taxon>
        <taxon>Gammaproteobacteria</taxon>
        <taxon>Methylococcales</taxon>
        <taxon>Methylococcaceae</taxon>
        <taxon>Methylocaldum</taxon>
    </lineage>
</organism>
<dbReference type="RefSeq" id="WP_119630229.1">
    <property type="nucleotide sequence ID" value="NZ_AP017928.1"/>
</dbReference>
<evidence type="ECO:0000313" key="3">
    <source>
        <dbReference type="Proteomes" id="UP000266313"/>
    </source>
</evidence>
<dbReference type="InterPro" id="IPR038717">
    <property type="entry name" value="Tc1-like_DDE_dom"/>
</dbReference>
<dbReference type="OrthoDB" id="9762420at2"/>
<dbReference type="EMBL" id="AP017928">
    <property type="protein sequence ID" value="BBA34928.1"/>
    <property type="molecule type" value="Genomic_DNA"/>
</dbReference>
<evidence type="ECO:0000313" key="2">
    <source>
        <dbReference type="EMBL" id="BBA34928.1"/>
    </source>
</evidence>
<dbReference type="Pfam" id="PF05954">
    <property type="entry name" value="Phage_GPD"/>
    <property type="match status" value="1"/>
</dbReference>
<dbReference type="Gene3D" id="2.30.110.50">
    <property type="match status" value="1"/>
</dbReference>
<evidence type="ECO:0000259" key="1">
    <source>
        <dbReference type="Pfam" id="PF13358"/>
    </source>
</evidence>
<dbReference type="KEGG" id="mmai:sS8_2985"/>
<name>A0A250KTE4_9GAMM</name>
<dbReference type="SUPFAM" id="SSF69279">
    <property type="entry name" value="Phage tail proteins"/>
    <property type="match status" value="1"/>
</dbReference>
<feature type="domain" description="Tc1-like transposase DDE" evidence="1">
    <location>
        <begin position="136"/>
        <end position="204"/>
    </location>
</feature>
<protein>
    <recommendedName>
        <fullName evidence="1">Tc1-like transposase DDE domain-containing protein</fullName>
    </recommendedName>
</protein>
<dbReference type="AlphaFoldDB" id="A0A250KTE4"/>
<accession>A0A250KTE4</accession>
<dbReference type="Gene3D" id="3.55.50.10">
    <property type="entry name" value="Baseplate protein-like domains"/>
    <property type="match status" value="1"/>
</dbReference>
<dbReference type="Proteomes" id="UP000266313">
    <property type="component" value="Chromosome"/>
</dbReference>
<gene>
    <name evidence="2" type="ORF">sS8_2985</name>
</gene>
<proteinExistence type="predicted"/>
<keyword evidence="3" id="KW-1185">Reference proteome</keyword>
<reference evidence="2 3" key="1">
    <citation type="submission" date="2016-12" db="EMBL/GenBank/DDBJ databases">
        <title>Genome sequencing of Methylocaldum marinum.</title>
        <authorList>
            <person name="Takeuchi M."/>
            <person name="Kamagata Y."/>
            <person name="Hiraoka S."/>
            <person name="Oshima K."/>
            <person name="Hattori M."/>
            <person name="Iwasaki W."/>
        </authorList>
    </citation>
    <scope>NUCLEOTIDE SEQUENCE [LARGE SCALE GENOMIC DNA]</scope>
    <source>
        <strain evidence="2 3">S8</strain>
    </source>
</reference>
<dbReference type="Pfam" id="PF13358">
    <property type="entry name" value="DDE_3"/>
    <property type="match status" value="1"/>
</dbReference>
<sequence>MTYIQGTRLIKVYSPLGPDVLLFHDMTGRERLGGLFSYELDLLSTVGSLNPDQLLGDRLDVALTLPDDSVRYFNGVVCRFAQLGATEDERRTLVRYRVTLRPWLWLLTRTANCRIFQKKTAPDITVLRYVQQGCHWITLILDNARTHRHAMEVAARELLSEIAELAHWPDLEATTVEFLHTPPYSPALNPAEYLIHWVRQETLYHLPCTFTLQEKADRVRHHLAQAPPFTPEQMQKLLRHIYKLPKDKTVK</sequence>